<dbReference type="InterPro" id="IPR011648">
    <property type="entry name" value="Circadian_clock_KaiA"/>
</dbReference>
<evidence type="ECO:0000256" key="2">
    <source>
        <dbReference type="ARBA" id="ARBA00034852"/>
    </source>
</evidence>
<dbReference type="SMART" id="SM01247">
    <property type="entry name" value="KaiA"/>
    <property type="match status" value="1"/>
</dbReference>
<evidence type="ECO:0000313" key="5">
    <source>
        <dbReference type="EMBL" id="MBE9040046.1"/>
    </source>
</evidence>
<feature type="domain" description="KaiA C-terminal" evidence="4">
    <location>
        <begin position="159"/>
        <end position="267"/>
    </location>
</feature>
<gene>
    <name evidence="5" type="ORF">IQ235_04475</name>
</gene>
<feature type="domain" description="KaiA N-terminal" evidence="3">
    <location>
        <begin position="1"/>
        <end position="149"/>
    </location>
</feature>
<dbReference type="SUPFAM" id="SSF52172">
    <property type="entry name" value="CheY-like"/>
    <property type="match status" value="1"/>
</dbReference>
<sequence length="269" mass="31615">MVESVDLVFDNDRYTVTHFQASNEFLEFIEKHYLEIDCLILQNEPILSSIAHRLCLEGRFLPAVILQPTDRGANNSNPLLYHKAAIYFSVAQLDRLIPTIDKAIAQFLSLSPTERFIQRTSDFLESTKDPSQSLMDRQRRLSEKLKERLGYLGVYYKRNPQFYLRNQNPSEREQSIAQLKSSYREIILNYFSDTSDLNQKIDEFVNLSFFADISVTYVVEIHMELIDEFSKQLKLEGRNEEILLDYRLTLIDIIAHLCEMYRRSIPREP</sequence>
<dbReference type="PROSITE" id="PS51431">
    <property type="entry name" value="KAIA_C"/>
    <property type="match status" value="1"/>
</dbReference>
<dbReference type="InterPro" id="IPR020856">
    <property type="entry name" value="Circadian_clock_protein_KaiA_C"/>
</dbReference>
<evidence type="ECO:0000259" key="3">
    <source>
        <dbReference type="PROSITE" id="PS51430"/>
    </source>
</evidence>
<dbReference type="PROSITE" id="PS51430">
    <property type="entry name" value="KAIA_N"/>
    <property type="match status" value="1"/>
</dbReference>
<evidence type="ECO:0000256" key="1">
    <source>
        <dbReference type="ARBA" id="ARBA00023108"/>
    </source>
</evidence>
<comment type="caution">
    <text evidence="5">The sequence shown here is derived from an EMBL/GenBank/DDBJ whole genome shotgun (WGS) entry which is preliminary data.</text>
</comment>
<evidence type="ECO:0000313" key="6">
    <source>
        <dbReference type="Proteomes" id="UP000621799"/>
    </source>
</evidence>
<accession>A0A928Z8P6</accession>
<dbReference type="Gene3D" id="1.10.1240.30">
    <property type="entry name" value="KaiA/RbsU domain"/>
    <property type="match status" value="1"/>
</dbReference>
<proteinExistence type="predicted"/>
<organism evidence="5 6">
    <name type="scientific">Zarconia navalis LEGE 11467</name>
    <dbReference type="NCBI Taxonomy" id="1828826"/>
    <lineage>
        <taxon>Bacteria</taxon>
        <taxon>Bacillati</taxon>
        <taxon>Cyanobacteriota</taxon>
        <taxon>Cyanophyceae</taxon>
        <taxon>Oscillatoriophycideae</taxon>
        <taxon>Oscillatoriales</taxon>
        <taxon>Oscillatoriales incertae sedis</taxon>
        <taxon>Zarconia</taxon>
        <taxon>Zarconia navalis</taxon>
    </lineage>
</organism>
<name>A0A928Z8P6_9CYAN</name>
<dbReference type="InterPro" id="IPR020844">
    <property type="entry name" value="Circadian_clock_KaiA_N"/>
</dbReference>
<keyword evidence="1" id="KW-0090">Biological rhythms</keyword>
<dbReference type="Gene3D" id="3.40.50.2300">
    <property type="match status" value="1"/>
</dbReference>
<dbReference type="AlphaFoldDB" id="A0A928Z8P6"/>
<dbReference type="InterPro" id="IPR017944">
    <property type="entry name" value="KaiA/RbsU_helical_domain_sf"/>
</dbReference>
<dbReference type="Pfam" id="PF21714">
    <property type="entry name" value="KaiA_N"/>
    <property type="match status" value="1"/>
</dbReference>
<dbReference type="GO" id="GO:0007623">
    <property type="term" value="P:circadian rhythm"/>
    <property type="evidence" value="ECO:0007669"/>
    <property type="project" value="InterPro"/>
</dbReference>
<dbReference type="Proteomes" id="UP000621799">
    <property type="component" value="Unassembled WGS sequence"/>
</dbReference>
<reference evidence="5" key="1">
    <citation type="submission" date="2020-10" db="EMBL/GenBank/DDBJ databases">
        <authorList>
            <person name="Castelo-Branco R."/>
            <person name="Eusebio N."/>
            <person name="Adriana R."/>
            <person name="Vieira A."/>
            <person name="Brugerolle De Fraissinette N."/>
            <person name="Rezende De Castro R."/>
            <person name="Schneider M.P."/>
            <person name="Vasconcelos V."/>
            <person name="Leao P.N."/>
        </authorList>
    </citation>
    <scope>NUCLEOTIDE SEQUENCE</scope>
    <source>
        <strain evidence="5">LEGE 11467</strain>
    </source>
</reference>
<keyword evidence="6" id="KW-1185">Reference proteome</keyword>
<dbReference type="Pfam" id="PF07688">
    <property type="entry name" value="KaiA"/>
    <property type="match status" value="1"/>
</dbReference>
<evidence type="ECO:0000259" key="4">
    <source>
        <dbReference type="PROSITE" id="PS51431"/>
    </source>
</evidence>
<dbReference type="SUPFAM" id="SSF101215">
    <property type="entry name" value="KaiA/RbsU domain"/>
    <property type="match status" value="1"/>
</dbReference>
<protein>
    <recommendedName>
        <fullName evidence="2">Circadian clock oscillator protein KaiA</fullName>
    </recommendedName>
</protein>
<dbReference type="InterPro" id="IPR011006">
    <property type="entry name" value="CheY-like_superfamily"/>
</dbReference>
<dbReference type="EMBL" id="JADEXN010000051">
    <property type="protein sequence ID" value="MBE9040046.1"/>
    <property type="molecule type" value="Genomic_DNA"/>
</dbReference>